<evidence type="ECO:0000313" key="2">
    <source>
        <dbReference type="Proteomes" id="UP000014977"/>
    </source>
</evidence>
<reference evidence="1 2" key="1">
    <citation type="journal article" date="2013" name="Genome Announc.">
        <title>Draft genome sequences for three mercury-methylating, sulfate-reducing bacteria.</title>
        <authorList>
            <person name="Brown S.D."/>
            <person name="Hurt R.A.Jr."/>
            <person name="Gilmour C.C."/>
            <person name="Elias D.A."/>
        </authorList>
    </citation>
    <scope>NUCLEOTIDE SEQUENCE [LARGE SCALE GENOMIC DNA]</scope>
    <source>
        <strain evidence="1 2">DSM 2059</strain>
    </source>
</reference>
<organism evidence="1 2">
    <name type="scientific">Desulfococcus multivorans DSM 2059</name>
    <dbReference type="NCBI Taxonomy" id="1121405"/>
    <lineage>
        <taxon>Bacteria</taxon>
        <taxon>Pseudomonadati</taxon>
        <taxon>Thermodesulfobacteriota</taxon>
        <taxon>Desulfobacteria</taxon>
        <taxon>Desulfobacterales</taxon>
        <taxon>Desulfococcaceae</taxon>
        <taxon>Desulfococcus</taxon>
    </lineage>
</organism>
<keyword evidence="2" id="KW-1185">Reference proteome</keyword>
<comment type="caution">
    <text evidence="1">The sequence shown here is derived from an EMBL/GenBank/DDBJ whole genome shotgun (WGS) entry which is preliminary data.</text>
</comment>
<protein>
    <submittedName>
        <fullName evidence="1">Uncharacterized protein</fullName>
    </submittedName>
</protein>
<dbReference type="EMBL" id="ATHJ01000057">
    <property type="protein sequence ID" value="EPR43259.1"/>
    <property type="molecule type" value="Genomic_DNA"/>
</dbReference>
<evidence type="ECO:0000313" key="1">
    <source>
        <dbReference type="EMBL" id="EPR43259.1"/>
    </source>
</evidence>
<dbReference type="AlphaFoldDB" id="S7V9A8"/>
<proteinExistence type="predicted"/>
<accession>S7V9A8</accession>
<name>S7V9A8_DESML</name>
<dbReference type="STRING" id="897.B2D07_08415"/>
<sequence>MRSNKIVIVILVLLAAAFVAGVGTPYLTGSKDGEQDMTEDEAVEAARGLMDQWVGSLGRSLDFLSPALDVKRLTPPAPCRSGQKTFRLTGDTPCLVRISKRDKGFWDWTDFEKAVLRAERAGLSLQVCRCETSGAAARGPGVRVTPKKLLKVSDRFKFPTHVGADIAVQGRPELEVSYFPKGKTVTAGCGGGKVQVCEVVDTADLVVLDDGGIIRLACDGCTPTTPAVVGIE</sequence>
<dbReference type="RefSeq" id="WP_020875632.1">
    <property type="nucleotide sequence ID" value="NZ_ATHJ01000057.1"/>
</dbReference>
<dbReference type="Proteomes" id="UP000014977">
    <property type="component" value="Unassembled WGS sequence"/>
</dbReference>
<gene>
    <name evidence="1" type="ORF">dsmv_1285</name>
</gene>